<evidence type="ECO:0000313" key="1">
    <source>
        <dbReference type="EMBL" id="MFB9071545.1"/>
    </source>
</evidence>
<name>A0ABV5FY22_9MICC</name>
<comment type="caution">
    <text evidence="1">The sequence shown here is derived from an EMBL/GenBank/DDBJ whole genome shotgun (WGS) entry which is preliminary data.</text>
</comment>
<accession>A0ABV5FY22</accession>
<sequence>MWVIAAWCHLFMSGSVPLVGSVSGGLWGEVMSRLEELEAGAAGASQDS</sequence>
<gene>
    <name evidence="1" type="ORF">ACFFX0_10145</name>
</gene>
<reference evidence="1 2" key="1">
    <citation type="submission" date="2024-09" db="EMBL/GenBank/DDBJ databases">
        <authorList>
            <person name="Sun Q."/>
            <person name="Mori K."/>
        </authorList>
    </citation>
    <scope>NUCLEOTIDE SEQUENCE [LARGE SCALE GENOMIC DNA]</scope>
    <source>
        <strain evidence="1 2">CCM 7609</strain>
    </source>
</reference>
<keyword evidence="2" id="KW-1185">Reference proteome</keyword>
<dbReference type="EMBL" id="JBHMFI010000001">
    <property type="protein sequence ID" value="MFB9071545.1"/>
    <property type="molecule type" value="Genomic_DNA"/>
</dbReference>
<evidence type="ECO:0000313" key="2">
    <source>
        <dbReference type="Proteomes" id="UP001589575"/>
    </source>
</evidence>
<proteinExistence type="predicted"/>
<dbReference type="Proteomes" id="UP001589575">
    <property type="component" value="Unassembled WGS sequence"/>
</dbReference>
<protein>
    <submittedName>
        <fullName evidence="1">Uncharacterized protein</fullName>
    </submittedName>
</protein>
<organism evidence="1 2">
    <name type="scientific">Citricoccus parietis</name>
    <dbReference type="NCBI Taxonomy" id="592307"/>
    <lineage>
        <taxon>Bacteria</taxon>
        <taxon>Bacillati</taxon>
        <taxon>Actinomycetota</taxon>
        <taxon>Actinomycetes</taxon>
        <taxon>Micrococcales</taxon>
        <taxon>Micrococcaceae</taxon>
        <taxon>Citricoccus</taxon>
    </lineage>
</organism>